<gene>
    <name evidence="3" type="ORF">GCM10011511_18690</name>
</gene>
<name>A0A8J2UC98_9BACT</name>
<feature type="transmembrane region" description="Helical" evidence="2">
    <location>
        <begin position="135"/>
        <end position="154"/>
    </location>
</feature>
<feature type="region of interest" description="Disordered" evidence="1">
    <location>
        <begin position="237"/>
        <end position="267"/>
    </location>
</feature>
<evidence type="ECO:0000256" key="1">
    <source>
        <dbReference type="SAM" id="MobiDB-lite"/>
    </source>
</evidence>
<dbReference type="Proteomes" id="UP000607559">
    <property type="component" value="Unassembled WGS sequence"/>
</dbReference>
<evidence type="ECO:0000313" key="3">
    <source>
        <dbReference type="EMBL" id="GGA95617.1"/>
    </source>
</evidence>
<comment type="caution">
    <text evidence="3">The sequence shown here is derived from an EMBL/GenBank/DDBJ whole genome shotgun (WGS) entry which is preliminary data.</text>
</comment>
<reference evidence="3" key="2">
    <citation type="submission" date="2020-09" db="EMBL/GenBank/DDBJ databases">
        <authorList>
            <person name="Sun Q."/>
            <person name="Zhou Y."/>
        </authorList>
    </citation>
    <scope>NUCLEOTIDE SEQUENCE</scope>
    <source>
        <strain evidence="3">CGMCC 1.15448</strain>
    </source>
</reference>
<evidence type="ECO:0000256" key="2">
    <source>
        <dbReference type="SAM" id="Phobius"/>
    </source>
</evidence>
<evidence type="ECO:0000313" key="4">
    <source>
        <dbReference type="Proteomes" id="UP000607559"/>
    </source>
</evidence>
<keyword evidence="2" id="KW-0812">Transmembrane</keyword>
<keyword evidence="2" id="KW-0472">Membrane</keyword>
<proteinExistence type="predicted"/>
<organism evidence="3 4">
    <name type="scientific">Puia dinghuensis</name>
    <dbReference type="NCBI Taxonomy" id="1792502"/>
    <lineage>
        <taxon>Bacteria</taxon>
        <taxon>Pseudomonadati</taxon>
        <taxon>Bacteroidota</taxon>
        <taxon>Chitinophagia</taxon>
        <taxon>Chitinophagales</taxon>
        <taxon>Chitinophagaceae</taxon>
        <taxon>Puia</taxon>
    </lineage>
</organism>
<accession>A0A8J2UC98</accession>
<sequence length="355" mass="37389">MVTLLLIISIVVEQFFVAPIFPMLSSLGSIRPMIVFLDIPLPLPVIDIIPVTVLFSLFYFIAPSSGIIRNNPSISQSGRVWKALTGLGALLILLLAGGGLFYLAQDYMPKNISNGIDSFGVRADLTLPYPSGGLIHLHGSVVMLLFSAIGVLILRRRTADPIPVAQPVAQPQVAERPVAVPAKPAIKPRVAEPAPILTTHQTTRRPSAPALSSSLVSTTGDLISPSVNEAFAAGHTRYLPPVTTEPASSRKPSQTRKPEPKPESVVVATAPSPVAVATPPAAPAPPASTSRTYVQKPAILPPVQKPTIITPEPAPTCRLTTPPPIAMVMPRPAPGVGKMHPCYVVGGLKPTKGKS</sequence>
<dbReference type="EMBL" id="BMJC01000002">
    <property type="protein sequence ID" value="GGA95617.1"/>
    <property type="molecule type" value="Genomic_DNA"/>
</dbReference>
<keyword evidence="4" id="KW-1185">Reference proteome</keyword>
<protein>
    <submittedName>
        <fullName evidence="3">Uncharacterized protein</fullName>
    </submittedName>
</protein>
<feature type="transmembrane region" description="Helical" evidence="2">
    <location>
        <begin position="41"/>
        <end position="62"/>
    </location>
</feature>
<dbReference type="AlphaFoldDB" id="A0A8J2UC98"/>
<feature type="transmembrane region" description="Helical" evidence="2">
    <location>
        <begin position="83"/>
        <end position="104"/>
    </location>
</feature>
<reference evidence="3" key="1">
    <citation type="journal article" date="2014" name="Int. J. Syst. Evol. Microbiol.">
        <title>Complete genome sequence of Corynebacterium casei LMG S-19264T (=DSM 44701T), isolated from a smear-ripened cheese.</title>
        <authorList>
            <consortium name="US DOE Joint Genome Institute (JGI-PGF)"/>
            <person name="Walter F."/>
            <person name="Albersmeier A."/>
            <person name="Kalinowski J."/>
            <person name="Ruckert C."/>
        </authorList>
    </citation>
    <scope>NUCLEOTIDE SEQUENCE</scope>
    <source>
        <strain evidence="3">CGMCC 1.15448</strain>
    </source>
</reference>
<keyword evidence="2" id="KW-1133">Transmembrane helix</keyword>